<name>A0A4S3JJ35_9EURO</name>
<reference evidence="3 4" key="1">
    <citation type="submission" date="2019-03" db="EMBL/GenBank/DDBJ databases">
        <title>The genome sequence of a newly discovered highly antifungal drug resistant Aspergillus species, Aspergillus tanneri NIH 1004.</title>
        <authorList>
            <person name="Mounaud S."/>
            <person name="Singh I."/>
            <person name="Joardar V."/>
            <person name="Pakala S."/>
            <person name="Pakala S."/>
            <person name="Venepally P."/>
            <person name="Hoover J."/>
            <person name="Nierman W."/>
            <person name="Chung J."/>
            <person name="Losada L."/>
        </authorList>
    </citation>
    <scope>NUCLEOTIDE SEQUENCE [LARGE SCALE GENOMIC DNA]</scope>
    <source>
        <strain evidence="3 4">NIH1004</strain>
    </source>
</reference>
<dbReference type="STRING" id="1220188.A0A4S3JJ35"/>
<feature type="transmembrane region" description="Helical" evidence="2">
    <location>
        <begin position="100"/>
        <end position="123"/>
    </location>
</feature>
<evidence type="ECO:0000256" key="2">
    <source>
        <dbReference type="SAM" id="Phobius"/>
    </source>
</evidence>
<proteinExistence type="predicted"/>
<evidence type="ECO:0000313" key="3">
    <source>
        <dbReference type="EMBL" id="THC95549.1"/>
    </source>
</evidence>
<dbReference type="AlphaFoldDB" id="A0A4S3JJ35"/>
<sequence>MQYTAPRHPRYLWTFHVESQTPPIRTLHAALTKILSVELDAIYPAPAPSELKTIQYLPKLGSGTPTYATVTATASEASGETSSEESEADISSDGISAGEAAGIGVGVGMGIILIAALAFVLFFRKRATKIERRISPFDSDSPGQPEYSQQVYELDKNQAPTPELDITP</sequence>
<evidence type="ECO:0008006" key="5">
    <source>
        <dbReference type="Google" id="ProtNLM"/>
    </source>
</evidence>
<evidence type="ECO:0000256" key="1">
    <source>
        <dbReference type="SAM" id="MobiDB-lite"/>
    </source>
</evidence>
<comment type="caution">
    <text evidence="3">The sequence shown here is derived from an EMBL/GenBank/DDBJ whole genome shotgun (WGS) entry which is preliminary data.</text>
</comment>
<gene>
    <name evidence="3" type="ORF">EYZ11_004974</name>
</gene>
<feature type="region of interest" description="Disordered" evidence="1">
    <location>
        <begin position="134"/>
        <end position="168"/>
    </location>
</feature>
<protein>
    <recommendedName>
        <fullName evidence="5">Mid2 domain-containing protein</fullName>
    </recommendedName>
</protein>
<accession>A0A4S3JJ35</accession>
<organism evidence="3 4">
    <name type="scientific">Aspergillus tanneri</name>
    <dbReference type="NCBI Taxonomy" id="1220188"/>
    <lineage>
        <taxon>Eukaryota</taxon>
        <taxon>Fungi</taxon>
        <taxon>Dikarya</taxon>
        <taxon>Ascomycota</taxon>
        <taxon>Pezizomycotina</taxon>
        <taxon>Eurotiomycetes</taxon>
        <taxon>Eurotiomycetidae</taxon>
        <taxon>Eurotiales</taxon>
        <taxon>Aspergillaceae</taxon>
        <taxon>Aspergillus</taxon>
        <taxon>Aspergillus subgen. Circumdati</taxon>
    </lineage>
</organism>
<keyword evidence="2" id="KW-1133">Transmembrane helix</keyword>
<keyword evidence="2" id="KW-0472">Membrane</keyword>
<feature type="region of interest" description="Disordered" evidence="1">
    <location>
        <begin position="73"/>
        <end position="93"/>
    </location>
</feature>
<dbReference type="VEuPathDB" id="FungiDB:EYZ11_004974"/>
<keyword evidence="4" id="KW-1185">Reference proteome</keyword>
<evidence type="ECO:0000313" key="4">
    <source>
        <dbReference type="Proteomes" id="UP000308092"/>
    </source>
</evidence>
<keyword evidence="2" id="KW-0812">Transmembrane</keyword>
<dbReference type="Proteomes" id="UP000308092">
    <property type="component" value="Unassembled WGS sequence"/>
</dbReference>
<dbReference type="EMBL" id="SOSA01000152">
    <property type="protein sequence ID" value="THC95549.1"/>
    <property type="molecule type" value="Genomic_DNA"/>
</dbReference>